<evidence type="ECO:0000313" key="3">
    <source>
        <dbReference type="Proteomes" id="UP000788993"/>
    </source>
</evidence>
<sequence length="381" mass="41288">MTWDSERNGVSVEFVGLGGLGTWNTFDRSHWLWDIDSGLLVSKFADLSSISTQLLFLLAQSDLEEWNSVKNQQEDGSDNKRPCVDGDTGCQLVAELLVVVVEPSSLTRDTIVSSNDVVCSKQTGQHRTGKSTNTVKTPNIQTVVNSNHVLDVNRVVASNCSESTDWNGKVNRHETSCWSDTNKTSNSTRAHSDGGPFTAASEVVEEHPSKATASSSKVGVNTGVKSSDGGISGRSSVESKPSEPQENSTQNDTCDRMRSVLRQVGTSNRVVSLTTDQSVGQGSETRSLVDWSSTGKVVSTEGCKPAVSVPCPHGTRAVNDSHPEKQEHHHWAQSSSLARTTEHNASGDHGKHSLEKAENNVRHSRQCVRISKNFHQAKIVQ</sequence>
<name>A0A9P8TFV4_9ASCO</name>
<feature type="compositionally biased region" description="Polar residues" evidence="1">
    <location>
        <begin position="211"/>
        <end position="225"/>
    </location>
</feature>
<accession>A0A9P8TFV4</accession>
<feature type="compositionally biased region" description="Basic and acidic residues" evidence="1">
    <location>
        <begin position="319"/>
        <end position="330"/>
    </location>
</feature>
<proteinExistence type="predicted"/>
<evidence type="ECO:0000313" key="2">
    <source>
        <dbReference type="EMBL" id="KAH3677356.1"/>
    </source>
</evidence>
<reference evidence="2" key="2">
    <citation type="submission" date="2021-01" db="EMBL/GenBank/DDBJ databases">
        <authorList>
            <person name="Schikora-Tamarit M.A."/>
        </authorList>
    </citation>
    <scope>NUCLEOTIDE SEQUENCE</scope>
    <source>
        <strain evidence="2">NCAIM Y.01608</strain>
    </source>
</reference>
<gene>
    <name evidence="2" type="ORF">OGATHE_000830</name>
</gene>
<feature type="region of interest" description="Disordered" evidence="1">
    <location>
        <begin position="172"/>
        <end position="256"/>
    </location>
</feature>
<comment type="caution">
    <text evidence="2">The sequence shown here is derived from an EMBL/GenBank/DDBJ whole genome shotgun (WGS) entry which is preliminary data.</text>
</comment>
<feature type="compositionally biased region" description="Basic and acidic residues" evidence="1">
    <location>
        <begin position="340"/>
        <end position="361"/>
    </location>
</feature>
<feature type="compositionally biased region" description="Polar residues" evidence="1">
    <location>
        <begin position="233"/>
        <end position="252"/>
    </location>
</feature>
<evidence type="ECO:0000256" key="1">
    <source>
        <dbReference type="SAM" id="MobiDB-lite"/>
    </source>
</evidence>
<keyword evidence="3" id="KW-1185">Reference proteome</keyword>
<dbReference type="EMBL" id="JAEUBD010000108">
    <property type="protein sequence ID" value="KAH3677356.1"/>
    <property type="molecule type" value="Genomic_DNA"/>
</dbReference>
<dbReference type="AlphaFoldDB" id="A0A9P8TFV4"/>
<organism evidence="2 3">
    <name type="scientific">Ogataea polymorpha</name>
    <dbReference type="NCBI Taxonomy" id="460523"/>
    <lineage>
        <taxon>Eukaryota</taxon>
        <taxon>Fungi</taxon>
        <taxon>Dikarya</taxon>
        <taxon>Ascomycota</taxon>
        <taxon>Saccharomycotina</taxon>
        <taxon>Pichiomycetes</taxon>
        <taxon>Pichiales</taxon>
        <taxon>Pichiaceae</taxon>
        <taxon>Ogataea</taxon>
    </lineage>
</organism>
<protein>
    <submittedName>
        <fullName evidence="2">Uncharacterized protein</fullName>
    </submittedName>
</protein>
<reference evidence="2" key="1">
    <citation type="journal article" date="2021" name="Open Biol.">
        <title>Shared evolutionary footprints suggest mitochondrial oxidative damage underlies multiple complex I losses in fungi.</title>
        <authorList>
            <person name="Schikora-Tamarit M.A."/>
            <person name="Marcet-Houben M."/>
            <person name="Nosek J."/>
            <person name="Gabaldon T."/>
        </authorList>
    </citation>
    <scope>NUCLEOTIDE SEQUENCE</scope>
    <source>
        <strain evidence="2">NCAIM Y.01608</strain>
    </source>
</reference>
<feature type="compositionally biased region" description="Polar residues" evidence="1">
    <location>
        <begin position="176"/>
        <end position="189"/>
    </location>
</feature>
<dbReference type="Proteomes" id="UP000788993">
    <property type="component" value="Unassembled WGS sequence"/>
</dbReference>
<feature type="region of interest" description="Disordered" evidence="1">
    <location>
        <begin position="316"/>
        <end position="369"/>
    </location>
</feature>